<dbReference type="GO" id="GO:0033617">
    <property type="term" value="P:mitochondrial respiratory chain complex IV assembly"/>
    <property type="evidence" value="ECO:0007669"/>
    <property type="project" value="EnsemblFungi"/>
</dbReference>
<dbReference type="PROSITE" id="PS51808">
    <property type="entry name" value="CHCH"/>
    <property type="match status" value="1"/>
</dbReference>
<evidence type="ECO:0000256" key="6">
    <source>
        <dbReference type="ARBA" id="ARBA00023128"/>
    </source>
</evidence>
<reference evidence="10" key="1">
    <citation type="submission" date="2016-05" db="EMBL/GenBank/DDBJ databases">
        <title>Comparative genomics of biotechnologically important yeasts.</title>
        <authorList>
            <consortium name="DOE Joint Genome Institute"/>
            <person name="Riley R."/>
            <person name="Haridas S."/>
            <person name="Wolfe K.H."/>
            <person name="Lopes M.R."/>
            <person name="Hittinger C.T."/>
            <person name="Goker M."/>
            <person name="Salamov A."/>
            <person name="Wisecaver J."/>
            <person name="Long T.M."/>
            <person name="Aerts A.L."/>
            <person name="Barry K."/>
            <person name="Choi C."/>
            <person name="Clum A."/>
            <person name="Coughlan A.Y."/>
            <person name="Deshpande S."/>
            <person name="Douglass A.P."/>
            <person name="Hanson S.J."/>
            <person name="Klenk H.-P."/>
            <person name="Labutti K."/>
            <person name="Lapidus A."/>
            <person name="Lindquist E."/>
            <person name="Lipzen A."/>
            <person name="Meier-Kolthoff J.P."/>
            <person name="Ohm R.A."/>
            <person name="Otillar R.P."/>
            <person name="Pangilinan J."/>
            <person name="Peng Y."/>
            <person name="Rokas A."/>
            <person name="Rosa C.A."/>
            <person name="Scheuner C."/>
            <person name="Sibirny A.A."/>
            <person name="Slot J.C."/>
            <person name="Stielow J.B."/>
            <person name="Sun H."/>
            <person name="Kurtzman C.P."/>
            <person name="Blackwell M."/>
            <person name="Grigoriev I.V."/>
            <person name="Jeffries T.W."/>
        </authorList>
    </citation>
    <scope>NUCLEOTIDE SEQUENCE [LARGE SCALE GENOMIC DNA]</scope>
    <source>
        <strain evidence="10">NRRL Y-12698</strain>
    </source>
</reference>
<name>A0A1E3QW26_9ASCO</name>
<evidence type="ECO:0000256" key="3">
    <source>
        <dbReference type="ARBA" id="ARBA00004569"/>
    </source>
</evidence>
<dbReference type="GO" id="GO:0005634">
    <property type="term" value="C:nucleus"/>
    <property type="evidence" value="ECO:0007669"/>
    <property type="project" value="UniProtKB-SubCell"/>
</dbReference>
<organism evidence="9 10">
    <name type="scientific">Babjeviella inositovora NRRL Y-12698</name>
    <dbReference type="NCBI Taxonomy" id="984486"/>
    <lineage>
        <taxon>Eukaryota</taxon>
        <taxon>Fungi</taxon>
        <taxon>Dikarya</taxon>
        <taxon>Ascomycota</taxon>
        <taxon>Saccharomycotina</taxon>
        <taxon>Pichiomycetes</taxon>
        <taxon>Serinales incertae sedis</taxon>
        <taxon>Babjeviella</taxon>
    </lineage>
</organism>
<evidence type="ECO:0000256" key="1">
    <source>
        <dbReference type="ARBA" id="ARBA00004123"/>
    </source>
</evidence>
<dbReference type="GO" id="GO:0006878">
    <property type="term" value="P:intracellular copper ion homeostasis"/>
    <property type="evidence" value="ECO:0007669"/>
    <property type="project" value="EnsemblFungi"/>
</dbReference>
<evidence type="ECO:0000256" key="7">
    <source>
        <dbReference type="ARBA" id="ARBA00023157"/>
    </source>
</evidence>
<dbReference type="OrthoDB" id="5545577at2759"/>
<comment type="similarity">
    <text evidence="4">Belongs to the cytochrome c oxidase subunit 6B family.</text>
</comment>
<accession>A0A1E3QW26</accession>
<dbReference type="GeneID" id="30150159"/>
<evidence type="ECO:0008006" key="11">
    <source>
        <dbReference type="Google" id="ProtNLM"/>
    </source>
</evidence>
<dbReference type="InterPro" id="IPR036549">
    <property type="entry name" value="CX6/COA6-like_sf"/>
</dbReference>
<evidence type="ECO:0000256" key="2">
    <source>
        <dbReference type="ARBA" id="ARBA00004496"/>
    </source>
</evidence>
<dbReference type="STRING" id="984486.A0A1E3QW26"/>
<evidence type="ECO:0000313" key="9">
    <source>
        <dbReference type="EMBL" id="ODQ81794.1"/>
    </source>
</evidence>
<gene>
    <name evidence="9" type="ORF">BABINDRAFT_58475</name>
</gene>
<dbReference type="AlphaFoldDB" id="A0A1E3QW26"/>
<dbReference type="FunFam" id="1.10.10.140:FF:000003">
    <property type="entry name" value="Cytochrome c oxidase assembly factor 6"/>
    <property type="match status" value="1"/>
</dbReference>
<dbReference type="InterPro" id="IPR048281">
    <property type="entry name" value="COA6_fun"/>
</dbReference>
<protein>
    <recommendedName>
        <fullName evidence="11">Cytochrome c oxidase assembly factor 6</fullName>
    </recommendedName>
</protein>
<keyword evidence="6" id="KW-0496">Mitochondrion</keyword>
<dbReference type="Proteomes" id="UP000094336">
    <property type="component" value="Unassembled WGS sequence"/>
</dbReference>
<keyword evidence="5" id="KW-0963">Cytoplasm</keyword>
<dbReference type="Pfam" id="PF02297">
    <property type="entry name" value="COX6B"/>
    <property type="match status" value="1"/>
</dbReference>
<dbReference type="SUPFAM" id="SSF47694">
    <property type="entry name" value="Cytochrome c oxidase subunit h"/>
    <property type="match status" value="1"/>
</dbReference>
<dbReference type="PANTHER" id="PTHR47677:SF1">
    <property type="entry name" value="CYTOCHROME C OXIDASE ASSEMBLY FACTOR 6"/>
    <property type="match status" value="1"/>
</dbReference>
<evidence type="ECO:0000313" key="10">
    <source>
        <dbReference type="Proteomes" id="UP000094336"/>
    </source>
</evidence>
<sequence>MTWLNFKEEQTDAPNRSARKQCWESRDLFFACLDKSKIENSLAPGADKQVASACAKPLKAFERDCASSWVKYFQEKRYVDIKKERMIQDMKSKGIEVPFGK</sequence>
<evidence type="ECO:0000256" key="8">
    <source>
        <dbReference type="ARBA" id="ARBA00023242"/>
    </source>
</evidence>
<dbReference type="GO" id="GO:0005507">
    <property type="term" value="F:copper ion binding"/>
    <property type="evidence" value="ECO:0007669"/>
    <property type="project" value="EnsemblFungi"/>
</dbReference>
<dbReference type="GO" id="GO:0005758">
    <property type="term" value="C:mitochondrial intermembrane space"/>
    <property type="evidence" value="ECO:0007669"/>
    <property type="project" value="UniProtKB-SubCell"/>
</dbReference>
<evidence type="ECO:0000256" key="5">
    <source>
        <dbReference type="ARBA" id="ARBA00022490"/>
    </source>
</evidence>
<proteinExistence type="inferred from homology"/>
<comment type="subcellular location">
    <subcellularLocation>
        <location evidence="2">Cytoplasm</location>
    </subcellularLocation>
    <subcellularLocation>
        <location evidence="3">Mitochondrion intermembrane space</location>
    </subcellularLocation>
    <subcellularLocation>
        <location evidence="1">Nucleus</location>
    </subcellularLocation>
</comment>
<dbReference type="PANTHER" id="PTHR47677">
    <property type="entry name" value="CYTOCHROME C OXIDASE ASSEMBLY FACTOR 6"/>
    <property type="match status" value="1"/>
</dbReference>
<dbReference type="Gene3D" id="1.10.10.140">
    <property type="entry name" value="Cytochrome c oxidase, subunit VIb"/>
    <property type="match status" value="1"/>
</dbReference>
<dbReference type="RefSeq" id="XP_018987122.1">
    <property type="nucleotide sequence ID" value="XM_019132306.1"/>
</dbReference>
<dbReference type="EMBL" id="KV454427">
    <property type="protein sequence ID" value="ODQ81794.1"/>
    <property type="molecule type" value="Genomic_DNA"/>
</dbReference>
<keyword evidence="10" id="KW-1185">Reference proteome</keyword>
<keyword evidence="8" id="KW-0539">Nucleus</keyword>
<evidence type="ECO:0000256" key="4">
    <source>
        <dbReference type="ARBA" id="ARBA00006425"/>
    </source>
</evidence>
<keyword evidence="7" id="KW-1015">Disulfide bond</keyword>
<dbReference type="InterPro" id="IPR048280">
    <property type="entry name" value="COX6B-like"/>
</dbReference>